<comment type="similarity">
    <text evidence="2">Belongs to the dethiobiotin synthetase family.</text>
</comment>
<dbReference type="CDD" id="cd03109">
    <property type="entry name" value="DTBS"/>
    <property type="match status" value="1"/>
</dbReference>
<evidence type="ECO:0000256" key="2">
    <source>
        <dbReference type="HAMAP-Rule" id="MF_00336"/>
    </source>
</evidence>
<dbReference type="Pfam" id="PF08242">
    <property type="entry name" value="Methyltransf_12"/>
    <property type="match status" value="1"/>
</dbReference>
<feature type="active site" evidence="2">
    <location>
        <position position="287"/>
    </location>
</feature>
<comment type="subcellular location">
    <subcellularLocation>
        <location evidence="2">Cytoplasm</location>
    </subcellularLocation>
</comment>
<keyword evidence="2" id="KW-0067">ATP-binding</keyword>
<feature type="binding site" evidence="2">
    <location>
        <position position="299"/>
    </location>
    <ligand>
        <name>ATP</name>
        <dbReference type="ChEBI" id="CHEBI:30616"/>
    </ligand>
</feature>
<dbReference type="EC" id="6.3.3.3" evidence="2"/>
<evidence type="ECO:0000259" key="3">
    <source>
        <dbReference type="Pfam" id="PF08242"/>
    </source>
</evidence>
<dbReference type="InterPro" id="IPR013217">
    <property type="entry name" value="Methyltransf_12"/>
</dbReference>
<evidence type="ECO:0000313" key="5">
    <source>
        <dbReference type="Proteomes" id="UP000500767"/>
    </source>
</evidence>
<dbReference type="NCBIfam" id="TIGR00347">
    <property type="entry name" value="bioD"/>
    <property type="match status" value="1"/>
</dbReference>
<keyword evidence="2" id="KW-0547">Nucleotide-binding</keyword>
<reference evidence="4 5" key="1">
    <citation type="journal article" date="2014" name="World J. Microbiol. Biotechnol.">
        <title>Biodiversity and physiological characteristics of Antarctic and Arctic lichens-associated bacteria.</title>
        <authorList>
            <person name="Lee Y.M."/>
            <person name="Kim E.H."/>
            <person name="Lee H.K."/>
            <person name="Hong S.G."/>
        </authorList>
    </citation>
    <scope>NUCLEOTIDE SEQUENCE [LARGE SCALE GENOMIC DNA]</scope>
    <source>
        <strain evidence="4 5">PAMC 26569</strain>
    </source>
</reference>
<dbReference type="HAMAP" id="MF_00336">
    <property type="entry name" value="BioD"/>
    <property type="match status" value="1"/>
</dbReference>
<evidence type="ECO:0000256" key="1">
    <source>
        <dbReference type="ARBA" id="ARBA00022756"/>
    </source>
</evidence>
<dbReference type="AlphaFoldDB" id="A0A6M8HPM3"/>
<dbReference type="InterPro" id="IPR027417">
    <property type="entry name" value="P-loop_NTPase"/>
</dbReference>
<dbReference type="PANTHER" id="PTHR43210:SF5">
    <property type="entry name" value="DETHIOBIOTIN SYNTHETASE"/>
    <property type="match status" value="1"/>
</dbReference>
<comment type="function">
    <text evidence="2">Catalyzes a mechanistically unusual reaction, the ATP-dependent insertion of CO2 between the N7 and N8 nitrogen atoms of 7,8-diaminopelargonic acid (DAPA, also called 7,8-diammoniononanoate) to form a ureido ring.</text>
</comment>
<feature type="binding site" evidence="2">
    <location>
        <position position="271"/>
    </location>
    <ligand>
        <name>Mg(2+)</name>
        <dbReference type="ChEBI" id="CHEBI:18420"/>
    </ligand>
</feature>
<keyword evidence="5" id="KW-1185">Reference proteome</keyword>
<dbReference type="SUPFAM" id="SSF52540">
    <property type="entry name" value="P-loop containing nucleoside triphosphate hydrolases"/>
    <property type="match status" value="1"/>
</dbReference>
<keyword evidence="1 2" id="KW-0093">Biotin biosynthesis</keyword>
<keyword evidence="2" id="KW-0460">Magnesium</keyword>
<keyword evidence="2" id="KW-0479">Metal-binding</keyword>
<dbReference type="PANTHER" id="PTHR43210">
    <property type="entry name" value="DETHIOBIOTIN SYNTHETASE"/>
    <property type="match status" value="1"/>
</dbReference>
<dbReference type="GO" id="GO:0005737">
    <property type="term" value="C:cytoplasm"/>
    <property type="evidence" value="ECO:0007669"/>
    <property type="project" value="UniProtKB-SubCell"/>
</dbReference>
<dbReference type="EMBL" id="CP053708">
    <property type="protein sequence ID" value="QKE90266.1"/>
    <property type="molecule type" value="Genomic_DNA"/>
</dbReference>
<gene>
    <name evidence="2 4" type="primary">bioD</name>
    <name evidence="4" type="ORF">HN018_09630</name>
</gene>
<feature type="binding site" evidence="2">
    <location>
        <position position="357"/>
    </location>
    <ligand>
        <name>Mg(2+)</name>
        <dbReference type="ChEBI" id="CHEBI:18420"/>
    </ligand>
</feature>
<comment type="caution">
    <text evidence="2">Lacks conserved residue(s) required for the propagation of feature annotation.</text>
</comment>
<dbReference type="Proteomes" id="UP000500767">
    <property type="component" value="Chromosome"/>
</dbReference>
<keyword evidence="2" id="KW-0963">Cytoplasm</keyword>
<evidence type="ECO:0000313" key="4">
    <source>
        <dbReference type="EMBL" id="QKE90266.1"/>
    </source>
</evidence>
<dbReference type="InterPro" id="IPR029063">
    <property type="entry name" value="SAM-dependent_MTases_sf"/>
</dbReference>
<dbReference type="GO" id="GO:0009102">
    <property type="term" value="P:biotin biosynthetic process"/>
    <property type="evidence" value="ECO:0007669"/>
    <property type="project" value="UniProtKB-UniRule"/>
</dbReference>
<feature type="binding site" evidence="2">
    <location>
        <position position="291"/>
    </location>
    <ligand>
        <name>substrate</name>
    </ligand>
</feature>
<dbReference type="InterPro" id="IPR004472">
    <property type="entry name" value="DTB_synth_BioD"/>
</dbReference>
<comment type="subunit">
    <text evidence="2">Homodimer.</text>
</comment>
<dbReference type="Gene3D" id="3.40.50.300">
    <property type="entry name" value="P-loop containing nucleotide triphosphate hydrolases"/>
    <property type="match status" value="1"/>
</dbReference>
<feature type="binding site" evidence="2">
    <location>
        <position position="299"/>
    </location>
    <ligand>
        <name>Mg(2+)</name>
        <dbReference type="ChEBI" id="CHEBI:18420"/>
    </ligand>
</feature>
<keyword evidence="2 4" id="KW-0436">Ligase</keyword>
<name>A0A6M8HPM3_9PROT</name>
<organism evidence="4 5">
    <name type="scientific">Lichenicola cladoniae</name>
    <dbReference type="NCBI Taxonomy" id="1484109"/>
    <lineage>
        <taxon>Bacteria</taxon>
        <taxon>Pseudomonadati</taxon>
        <taxon>Pseudomonadota</taxon>
        <taxon>Alphaproteobacteria</taxon>
        <taxon>Acetobacterales</taxon>
        <taxon>Acetobacteraceae</taxon>
        <taxon>Lichenicola</taxon>
    </lineage>
</organism>
<dbReference type="GO" id="GO:0005524">
    <property type="term" value="F:ATP binding"/>
    <property type="evidence" value="ECO:0007669"/>
    <property type="project" value="UniProtKB-UniRule"/>
</dbReference>
<accession>A0A6M8HPM3</accession>
<feature type="binding site" evidence="2">
    <location>
        <begin position="357"/>
        <end position="360"/>
    </location>
    <ligand>
        <name>ATP</name>
        <dbReference type="ChEBI" id="CHEBI:30616"/>
    </ligand>
</feature>
<sequence length="482" mass="50580">MNRSRMIGRSFGRAATTYESNATLQRLVAGRLALRIAGELARTRSMGPLRVLEIGCGTGLLTQALRRLLPDSLIVATDLAPAMLQACSNGMGDDPRLLMLAMDGAFPAVAGGFDLICSSLALQWFADPAGAILQLTRLLAPGGHLHLSTLVAGSLSEWRDAHRSEGLVDSGPEYPQADRLLRACGGRWNTETVAIGHPTGLAFVRALRGIGAHQPSAGSRPLGPGSMRRVLRRFEADHASTASYWVAYGTILQAPRRGVFVTGTDTGVGKTLVAACLVKAWDADYWKPMQTGLDEEPGDSETVARLTGIDQARLHPPALALGAALSPEDAAAVAHVVFDPTRLDLPEQAGTRPLVVEGAGGVMVPVGGGLLMIDLIALFGLPVVLVARSTLGTINHTLLSIAALRHRGIAIAGVVLNGPVSPGNRSALERHGGIRILAEIPLQDHLDAEAIGRLSRLMPAAGFNSAAEARPTGPEPGRGRTE</sequence>
<dbReference type="CDD" id="cd02440">
    <property type="entry name" value="AdoMet_MTases"/>
    <property type="match status" value="1"/>
</dbReference>
<dbReference type="SUPFAM" id="SSF53335">
    <property type="entry name" value="S-adenosyl-L-methionine-dependent methyltransferases"/>
    <property type="match status" value="1"/>
</dbReference>
<dbReference type="GO" id="GO:0004141">
    <property type="term" value="F:dethiobiotin synthase activity"/>
    <property type="evidence" value="ECO:0007669"/>
    <property type="project" value="UniProtKB-UniRule"/>
</dbReference>
<dbReference type="GO" id="GO:0000287">
    <property type="term" value="F:magnesium ion binding"/>
    <property type="evidence" value="ECO:0007669"/>
    <property type="project" value="UniProtKB-UniRule"/>
</dbReference>
<dbReference type="Pfam" id="PF13500">
    <property type="entry name" value="AAA_26"/>
    <property type="match status" value="1"/>
</dbReference>
<comment type="pathway">
    <text evidence="2">Cofactor biosynthesis; biotin biosynthesis; biotin from 7,8-diaminononanoate: step 1/2.</text>
</comment>
<dbReference type="UniPathway" id="UPA00078">
    <property type="reaction ID" value="UER00161"/>
</dbReference>
<protein>
    <recommendedName>
        <fullName evidence="2">ATP-dependent dethiobiotin synthetase BioD</fullName>
        <ecNumber evidence="2">6.3.3.3</ecNumber>
    </recommendedName>
    <alternativeName>
        <fullName evidence="2">DTB synthetase</fullName>
        <shortName evidence="2">DTBS</shortName>
    </alternativeName>
    <alternativeName>
        <fullName evidence="2">Dethiobiotin synthase</fullName>
    </alternativeName>
</protein>
<feature type="domain" description="Methyltransferase type 12" evidence="3">
    <location>
        <begin position="52"/>
        <end position="145"/>
    </location>
</feature>
<comment type="catalytic activity">
    <reaction evidence="2">
        <text>(7R,8S)-7,8-diammoniononanoate + CO2 + ATP = (4R,5S)-dethiobiotin + ADP + phosphate + 3 H(+)</text>
        <dbReference type="Rhea" id="RHEA:15805"/>
        <dbReference type="ChEBI" id="CHEBI:15378"/>
        <dbReference type="ChEBI" id="CHEBI:16526"/>
        <dbReference type="ChEBI" id="CHEBI:30616"/>
        <dbReference type="ChEBI" id="CHEBI:43474"/>
        <dbReference type="ChEBI" id="CHEBI:149469"/>
        <dbReference type="ChEBI" id="CHEBI:149473"/>
        <dbReference type="ChEBI" id="CHEBI:456216"/>
        <dbReference type="EC" id="6.3.3.3"/>
    </reaction>
</comment>
<feature type="binding site" evidence="2">
    <location>
        <begin position="267"/>
        <end position="272"/>
    </location>
    <ligand>
        <name>ATP</name>
        <dbReference type="ChEBI" id="CHEBI:30616"/>
    </ligand>
</feature>
<comment type="cofactor">
    <cofactor evidence="2">
        <name>Mg(2+)</name>
        <dbReference type="ChEBI" id="CHEBI:18420"/>
    </cofactor>
</comment>
<dbReference type="KEGG" id="lck:HN018_09630"/>
<dbReference type="Gene3D" id="3.40.50.150">
    <property type="entry name" value="Vaccinia Virus protein VP39"/>
    <property type="match status" value="1"/>
</dbReference>
<proteinExistence type="inferred from homology"/>